<dbReference type="InterPro" id="IPR029063">
    <property type="entry name" value="SAM-dependent_MTases_sf"/>
</dbReference>
<dbReference type="PANTHER" id="PTHR14911:SF13">
    <property type="entry name" value="TRNA (GUANINE(6)-N2)-METHYLTRANSFERASE THUMP3"/>
    <property type="match status" value="1"/>
</dbReference>
<dbReference type="Pfam" id="PF02926">
    <property type="entry name" value="THUMP"/>
    <property type="match status" value="1"/>
</dbReference>
<dbReference type="InterPro" id="IPR004114">
    <property type="entry name" value="THUMP_dom"/>
</dbReference>
<evidence type="ECO:0000256" key="4">
    <source>
        <dbReference type="PROSITE-ProRule" id="PRU00529"/>
    </source>
</evidence>
<dbReference type="PROSITE" id="PS51165">
    <property type="entry name" value="THUMP"/>
    <property type="match status" value="1"/>
</dbReference>
<dbReference type="InParanoid" id="A0A6P8IYB7"/>
<gene>
    <name evidence="8" type="primary">LOC116306285</name>
</gene>
<evidence type="ECO:0000256" key="2">
    <source>
        <dbReference type="ARBA" id="ARBA00022603"/>
    </source>
</evidence>
<keyword evidence="7" id="KW-1185">Reference proteome</keyword>
<evidence type="ECO:0000313" key="8">
    <source>
        <dbReference type="RefSeq" id="XP_031572169.1"/>
    </source>
</evidence>
<sequence>MVDEECRTCLLCGTVVTGFEAIAASECTEKLNCKPTKKQGKMYFEIPVESVEKANKLCSVEHLFVVVKKVEDFGISNSDEDKETVLNRFGQLVNEINWDQGLEIWRDCTNYQGPLKLVEKPRDSSADDADDNSTCNESVSKKAKTEDFSSLPRFRVTCARTGSKHSFSSMEAAASFGGAINDLFHWRVDLSNADIEVLLNITNNTLVIGIALTRQSLGKRNIQHFGPTTLKSSIAYCLLHLACINPGDIVCDPMCGGGSILIEGVLNWPMAAHFCGDNHELATARVLANLKCISEDEKRCFPQDIYQWDTCNLPLRTSTVDVMVTDMPFGKKSGSRQLNWTLYPKALTEMARVCPPKTGRAIILTQDKKVMKKALNQVSQWWKVKSTLWINMGGLQAGVYVLLRSEKSLLDA</sequence>
<name>A0A6P8IYB7_ACTTE</name>
<dbReference type="KEGG" id="aten:116306285"/>
<evidence type="ECO:0000256" key="5">
    <source>
        <dbReference type="SAM" id="MobiDB-lite"/>
    </source>
</evidence>
<proteinExistence type="predicted"/>
<dbReference type="OrthoDB" id="47730at2759"/>
<keyword evidence="2" id="KW-0808">Transferase</keyword>
<dbReference type="Gene3D" id="3.40.50.150">
    <property type="entry name" value="Vaccinia Virus protein VP39"/>
    <property type="match status" value="1"/>
</dbReference>
<dbReference type="Gene3D" id="3.30.2130.30">
    <property type="match status" value="1"/>
</dbReference>
<dbReference type="AlphaFoldDB" id="A0A6P8IYB7"/>
<dbReference type="Pfam" id="PF01170">
    <property type="entry name" value="UPF0020"/>
    <property type="match status" value="1"/>
</dbReference>
<keyword evidence="2" id="KW-0489">Methyltransferase</keyword>
<keyword evidence="4" id="KW-0694">RNA-binding</keyword>
<protein>
    <submittedName>
        <fullName evidence="8">THUMP domain-containing protein 3-like</fullName>
    </submittedName>
</protein>
<dbReference type="GO" id="GO:0005737">
    <property type="term" value="C:cytoplasm"/>
    <property type="evidence" value="ECO:0007669"/>
    <property type="project" value="UniProtKB-SubCell"/>
</dbReference>
<dbReference type="SUPFAM" id="SSF53335">
    <property type="entry name" value="S-adenosyl-L-methionine-dependent methyltransferases"/>
    <property type="match status" value="1"/>
</dbReference>
<dbReference type="CDD" id="cd11715">
    <property type="entry name" value="THUMP_AdoMetMT"/>
    <property type="match status" value="1"/>
</dbReference>
<evidence type="ECO:0000313" key="7">
    <source>
        <dbReference type="Proteomes" id="UP000515163"/>
    </source>
</evidence>
<dbReference type="GO" id="GO:0043527">
    <property type="term" value="C:tRNA methyltransferase complex"/>
    <property type="evidence" value="ECO:0007669"/>
    <property type="project" value="UniProtKB-ARBA"/>
</dbReference>
<dbReference type="GeneID" id="116306285"/>
<dbReference type="GO" id="GO:0030488">
    <property type="term" value="P:tRNA methylation"/>
    <property type="evidence" value="ECO:0007669"/>
    <property type="project" value="TreeGrafter"/>
</dbReference>
<comment type="subcellular location">
    <subcellularLocation>
        <location evidence="1">Cytoplasm</location>
    </subcellularLocation>
</comment>
<dbReference type="RefSeq" id="XP_031572169.1">
    <property type="nucleotide sequence ID" value="XM_031716309.1"/>
</dbReference>
<organism evidence="7 8">
    <name type="scientific">Actinia tenebrosa</name>
    <name type="common">Australian red waratah sea anemone</name>
    <dbReference type="NCBI Taxonomy" id="6105"/>
    <lineage>
        <taxon>Eukaryota</taxon>
        <taxon>Metazoa</taxon>
        <taxon>Cnidaria</taxon>
        <taxon>Anthozoa</taxon>
        <taxon>Hexacorallia</taxon>
        <taxon>Actiniaria</taxon>
        <taxon>Actiniidae</taxon>
        <taxon>Actinia</taxon>
    </lineage>
</organism>
<evidence type="ECO:0000259" key="6">
    <source>
        <dbReference type="PROSITE" id="PS51165"/>
    </source>
</evidence>
<dbReference type="PANTHER" id="PTHR14911">
    <property type="entry name" value="THUMP DOMAIN-CONTAINING"/>
    <property type="match status" value="1"/>
</dbReference>
<dbReference type="SMART" id="SM00981">
    <property type="entry name" value="THUMP"/>
    <property type="match status" value="1"/>
</dbReference>
<dbReference type="FunCoup" id="A0A6P8IYB7">
    <property type="interactions" value="2602"/>
</dbReference>
<reference evidence="8" key="1">
    <citation type="submission" date="2025-08" db="UniProtKB">
        <authorList>
            <consortium name="RefSeq"/>
        </authorList>
    </citation>
    <scope>IDENTIFICATION</scope>
    <source>
        <tissue evidence="8">Tentacle</tissue>
    </source>
</reference>
<dbReference type="SUPFAM" id="SSF143437">
    <property type="entry name" value="THUMP domain-like"/>
    <property type="match status" value="1"/>
</dbReference>
<dbReference type="Proteomes" id="UP000515163">
    <property type="component" value="Unplaced"/>
</dbReference>
<accession>A0A6P8IYB7</accession>
<dbReference type="FunFam" id="3.40.50.150:FF:000073">
    <property type="entry name" value="THUMP domain containing 3"/>
    <property type="match status" value="1"/>
</dbReference>
<feature type="domain" description="THUMP" evidence="6">
    <location>
        <begin position="103"/>
        <end position="212"/>
    </location>
</feature>
<dbReference type="GO" id="GO:0003723">
    <property type="term" value="F:RNA binding"/>
    <property type="evidence" value="ECO:0007669"/>
    <property type="project" value="UniProtKB-UniRule"/>
</dbReference>
<feature type="region of interest" description="Disordered" evidence="5">
    <location>
        <begin position="120"/>
        <end position="139"/>
    </location>
</feature>
<dbReference type="GO" id="GO:0016423">
    <property type="term" value="F:tRNA (guanine) methyltransferase activity"/>
    <property type="evidence" value="ECO:0007669"/>
    <property type="project" value="TreeGrafter"/>
</dbReference>
<keyword evidence="3" id="KW-0819">tRNA processing</keyword>
<evidence type="ECO:0000256" key="1">
    <source>
        <dbReference type="ARBA" id="ARBA00004496"/>
    </source>
</evidence>
<dbReference type="InterPro" id="IPR000241">
    <property type="entry name" value="RlmKL-like_Mtase"/>
</dbReference>
<evidence type="ECO:0000256" key="3">
    <source>
        <dbReference type="ARBA" id="ARBA00022694"/>
    </source>
</evidence>